<dbReference type="EMBL" id="BSNX01000029">
    <property type="protein sequence ID" value="GLQ73173.1"/>
    <property type="molecule type" value="Genomic_DNA"/>
</dbReference>
<keyword evidence="1" id="KW-1133">Transmembrane helix</keyword>
<feature type="transmembrane region" description="Helical" evidence="1">
    <location>
        <begin position="85"/>
        <end position="103"/>
    </location>
</feature>
<organism evidence="2 3">
    <name type="scientific">Vibrio penaeicida</name>
    <dbReference type="NCBI Taxonomy" id="104609"/>
    <lineage>
        <taxon>Bacteria</taxon>
        <taxon>Pseudomonadati</taxon>
        <taxon>Pseudomonadota</taxon>
        <taxon>Gammaproteobacteria</taxon>
        <taxon>Vibrionales</taxon>
        <taxon>Vibrionaceae</taxon>
        <taxon>Vibrio</taxon>
    </lineage>
</organism>
<protein>
    <recommendedName>
        <fullName evidence="4">DUF4281 domain-containing protein</fullName>
    </recommendedName>
</protein>
<dbReference type="RefSeq" id="WP_126606594.1">
    <property type="nucleotide sequence ID" value="NZ_AP025145.1"/>
</dbReference>
<keyword evidence="1" id="KW-0812">Transmembrane</keyword>
<accession>A0AAV5NRR0</accession>
<evidence type="ECO:0000256" key="1">
    <source>
        <dbReference type="SAM" id="Phobius"/>
    </source>
</evidence>
<dbReference type="AlphaFoldDB" id="A0AAV5NRR0"/>
<proteinExistence type="predicted"/>
<evidence type="ECO:0000313" key="2">
    <source>
        <dbReference type="EMBL" id="GLQ73173.1"/>
    </source>
</evidence>
<feature type="transmembrane region" description="Helical" evidence="1">
    <location>
        <begin position="115"/>
        <end position="137"/>
    </location>
</feature>
<keyword evidence="3" id="KW-1185">Reference proteome</keyword>
<evidence type="ECO:0000313" key="3">
    <source>
        <dbReference type="Proteomes" id="UP001156690"/>
    </source>
</evidence>
<reference evidence="3" key="1">
    <citation type="journal article" date="2019" name="Int. J. Syst. Evol. Microbiol.">
        <title>The Global Catalogue of Microorganisms (GCM) 10K type strain sequencing project: providing services to taxonomists for standard genome sequencing and annotation.</title>
        <authorList>
            <consortium name="The Broad Institute Genomics Platform"/>
            <consortium name="The Broad Institute Genome Sequencing Center for Infectious Disease"/>
            <person name="Wu L."/>
            <person name="Ma J."/>
        </authorList>
    </citation>
    <scope>NUCLEOTIDE SEQUENCE [LARGE SCALE GENOMIC DNA]</scope>
    <source>
        <strain evidence="3">NBRC 15640</strain>
    </source>
</reference>
<dbReference type="Proteomes" id="UP001156690">
    <property type="component" value="Unassembled WGS sequence"/>
</dbReference>
<feature type="transmembrane region" description="Helical" evidence="1">
    <location>
        <begin position="34"/>
        <end position="60"/>
    </location>
</feature>
<feature type="transmembrane region" description="Helical" evidence="1">
    <location>
        <begin position="6"/>
        <end position="27"/>
    </location>
</feature>
<dbReference type="Pfam" id="PF14108">
    <property type="entry name" value="ABA4-like"/>
    <property type="match status" value="1"/>
</dbReference>
<dbReference type="InterPro" id="IPR025461">
    <property type="entry name" value="ABA4-like"/>
</dbReference>
<evidence type="ECO:0008006" key="4">
    <source>
        <dbReference type="Google" id="ProtNLM"/>
    </source>
</evidence>
<keyword evidence="1" id="KW-0472">Membrane</keyword>
<gene>
    <name evidence="2" type="ORF">GCM10007932_25330</name>
</gene>
<name>A0AAV5NRR0_9VIBR</name>
<comment type="caution">
    <text evidence="2">The sequence shown here is derived from an EMBL/GenBank/DDBJ whole genome shotgun (WGS) entry which is preliminary data.</text>
</comment>
<sequence length="151" mass="17132">MMAHLTFEIGSGIALLGWLFLVLGIFVSSTRIRYGVLLFGGRIIPLVLSGLYLFLVFRFWGSSPEGNFSSLIGVSKLFESEGNLATGWLHFLIFDLFVGRWMIDEVTRANLPKWRLIPCLPLTFLYGPTGLIVFFAFRLFDEREKYALVAN</sequence>